<keyword evidence="2" id="KW-1185">Reference proteome</keyword>
<accession>A0AAE1NMT3</accession>
<organism evidence="1 2">
    <name type="scientific">Petrolisthes manimaculis</name>
    <dbReference type="NCBI Taxonomy" id="1843537"/>
    <lineage>
        <taxon>Eukaryota</taxon>
        <taxon>Metazoa</taxon>
        <taxon>Ecdysozoa</taxon>
        <taxon>Arthropoda</taxon>
        <taxon>Crustacea</taxon>
        <taxon>Multicrustacea</taxon>
        <taxon>Malacostraca</taxon>
        <taxon>Eumalacostraca</taxon>
        <taxon>Eucarida</taxon>
        <taxon>Decapoda</taxon>
        <taxon>Pleocyemata</taxon>
        <taxon>Anomura</taxon>
        <taxon>Galatheoidea</taxon>
        <taxon>Porcellanidae</taxon>
        <taxon>Petrolisthes</taxon>
    </lineage>
</organism>
<reference evidence="1" key="1">
    <citation type="submission" date="2023-11" db="EMBL/GenBank/DDBJ databases">
        <title>Genome assemblies of two species of porcelain crab, Petrolisthes cinctipes and Petrolisthes manimaculis (Anomura: Porcellanidae).</title>
        <authorList>
            <person name="Angst P."/>
        </authorList>
    </citation>
    <scope>NUCLEOTIDE SEQUENCE</scope>
    <source>
        <strain evidence="1">PB745_02</strain>
        <tissue evidence="1">Gill</tissue>
    </source>
</reference>
<evidence type="ECO:0000313" key="1">
    <source>
        <dbReference type="EMBL" id="KAK4292974.1"/>
    </source>
</evidence>
<dbReference type="Proteomes" id="UP001292094">
    <property type="component" value="Unassembled WGS sequence"/>
</dbReference>
<sequence length="91" mass="9910">MSVIARPLYFIQYTASSLTPTPTDNTMLNVPVPVPGSLQHNIGQTSPHLTRQEGCLLSRHSPRSGQVISFGPESPSGHLFLSRVTFTVPRP</sequence>
<protein>
    <submittedName>
        <fullName evidence="1">Uncharacterized protein</fullName>
    </submittedName>
</protein>
<dbReference type="AlphaFoldDB" id="A0AAE1NMT3"/>
<proteinExistence type="predicted"/>
<comment type="caution">
    <text evidence="1">The sequence shown here is derived from an EMBL/GenBank/DDBJ whole genome shotgun (WGS) entry which is preliminary data.</text>
</comment>
<gene>
    <name evidence="1" type="ORF">Pmani_034296</name>
</gene>
<name>A0AAE1NMT3_9EUCA</name>
<evidence type="ECO:0000313" key="2">
    <source>
        <dbReference type="Proteomes" id="UP001292094"/>
    </source>
</evidence>
<dbReference type="EMBL" id="JAWZYT010004671">
    <property type="protein sequence ID" value="KAK4292974.1"/>
    <property type="molecule type" value="Genomic_DNA"/>
</dbReference>